<dbReference type="SUPFAM" id="SSF52833">
    <property type="entry name" value="Thioredoxin-like"/>
    <property type="match status" value="1"/>
</dbReference>
<keyword evidence="1" id="KW-1133">Transmembrane helix</keyword>
<keyword evidence="1" id="KW-0472">Membrane</keyword>
<keyword evidence="4" id="KW-1185">Reference proteome</keyword>
<dbReference type="EMBL" id="JABMCC010000107">
    <property type="protein sequence ID" value="NUU54815.1"/>
    <property type="molecule type" value="Genomic_DNA"/>
</dbReference>
<protein>
    <submittedName>
        <fullName evidence="3">Thioredoxin family protein</fullName>
    </submittedName>
</protein>
<dbReference type="Gene3D" id="3.40.30.10">
    <property type="entry name" value="Glutaredoxin"/>
    <property type="match status" value="1"/>
</dbReference>
<evidence type="ECO:0000313" key="4">
    <source>
        <dbReference type="Proteomes" id="UP000577724"/>
    </source>
</evidence>
<evidence type="ECO:0000313" key="3">
    <source>
        <dbReference type="EMBL" id="NUU54815.1"/>
    </source>
</evidence>
<comment type="caution">
    <text evidence="3">The sequence shown here is derived from an EMBL/GenBank/DDBJ whole genome shotgun (WGS) entry which is preliminary data.</text>
</comment>
<dbReference type="Pfam" id="PF00085">
    <property type="entry name" value="Thioredoxin"/>
    <property type="match status" value="1"/>
</dbReference>
<organism evidence="3 4">
    <name type="scientific">Paenibacillus taichungensis</name>
    <dbReference type="NCBI Taxonomy" id="484184"/>
    <lineage>
        <taxon>Bacteria</taxon>
        <taxon>Bacillati</taxon>
        <taxon>Bacillota</taxon>
        <taxon>Bacilli</taxon>
        <taxon>Bacillales</taxon>
        <taxon>Paenibacillaceae</taxon>
        <taxon>Paenibacillus</taxon>
    </lineage>
</organism>
<keyword evidence="1" id="KW-0812">Transmembrane</keyword>
<evidence type="ECO:0000256" key="1">
    <source>
        <dbReference type="SAM" id="Phobius"/>
    </source>
</evidence>
<dbReference type="InterPro" id="IPR036249">
    <property type="entry name" value="Thioredoxin-like_sf"/>
</dbReference>
<gene>
    <name evidence="3" type="ORF">HP548_12070</name>
</gene>
<dbReference type="InterPro" id="IPR013766">
    <property type="entry name" value="Thioredoxin_domain"/>
</dbReference>
<name>A0ABX2MLB5_9BACL</name>
<feature type="transmembrane region" description="Helical" evidence="1">
    <location>
        <begin position="9"/>
        <end position="28"/>
    </location>
</feature>
<evidence type="ECO:0000259" key="2">
    <source>
        <dbReference type="PROSITE" id="PS51352"/>
    </source>
</evidence>
<proteinExistence type="predicted"/>
<feature type="domain" description="Thioredoxin" evidence="2">
    <location>
        <begin position="28"/>
        <end position="154"/>
    </location>
</feature>
<dbReference type="CDD" id="cd02947">
    <property type="entry name" value="TRX_family"/>
    <property type="match status" value="1"/>
</dbReference>
<dbReference type="Proteomes" id="UP000577724">
    <property type="component" value="Unassembled WGS sequence"/>
</dbReference>
<sequence>MKTSRIWKVYLPLIFLGALIVIIVGIVAKPGGSIMENIAPDVNNNLAKNVINIVDASAYDKQKDKEYLVYFYSDDCHVCNSYKPLLDKYVTKGSALTVYAVDVLDPDAKSVLKDLHVNETPTLIRITKGIESWRALGDLPIELLPHKSSSSHEKL</sequence>
<accession>A0ABX2MLB5</accession>
<dbReference type="GeneID" id="97131451"/>
<dbReference type="RefSeq" id="WP_175381764.1">
    <property type="nucleotide sequence ID" value="NZ_CBCRYD010000035.1"/>
</dbReference>
<reference evidence="3 4" key="1">
    <citation type="submission" date="2020-05" db="EMBL/GenBank/DDBJ databases">
        <title>Genome Sequencing of Type Strains.</title>
        <authorList>
            <person name="Lemaire J.F."/>
            <person name="Inderbitzin P."/>
            <person name="Gregorio O.A."/>
            <person name="Collins S.B."/>
            <person name="Wespe N."/>
            <person name="Knight-Connoni V."/>
        </authorList>
    </citation>
    <scope>NUCLEOTIDE SEQUENCE [LARGE SCALE GENOMIC DNA]</scope>
    <source>
        <strain evidence="3 4">DSM 19942</strain>
    </source>
</reference>
<dbReference type="PROSITE" id="PS51352">
    <property type="entry name" value="THIOREDOXIN_2"/>
    <property type="match status" value="1"/>
</dbReference>